<comment type="caution">
    <text evidence="1">The sequence shown here is derived from an EMBL/GenBank/DDBJ whole genome shotgun (WGS) entry which is preliminary data.</text>
</comment>
<proteinExistence type="predicted"/>
<sequence length="198" mass="22394">MKTSRSAPFLVPPAIPPLQAHEADDPWRFDALGSVRSRDAITLEALPRPRYRSALELGSALGGLTVKLQERCDALLSVGVALRDQSRALHRCRHLPHVRFQVMAVPDAFPEPTFDLTVVSERACHWSLPELERAQQHILGHLETGGHLLLVHWTGQTRDMRLSGNDVHDSFRRLSPKGLRHLRGEMDGTWRLDVFERL</sequence>
<dbReference type="Proteomes" id="UP001516472">
    <property type="component" value="Unassembled WGS sequence"/>
</dbReference>
<dbReference type="GO" id="GO:0008168">
    <property type="term" value="F:methyltransferase activity"/>
    <property type="evidence" value="ECO:0007669"/>
    <property type="project" value="UniProtKB-KW"/>
</dbReference>
<dbReference type="SUPFAM" id="SSF53335">
    <property type="entry name" value="S-adenosyl-L-methionine-dependent methyltransferases"/>
    <property type="match status" value="1"/>
</dbReference>
<accession>A0ABR9PQH5</accession>
<dbReference type="GO" id="GO:0032259">
    <property type="term" value="P:methylation"/>
    <property type="evidence" value="ECO:0007669"/>
    <property type="project" value="UniProtKB-KW"/>
</dbReference>
<keyword evidence="2" id="KW-1185">Reference proteome</keyword>
<keyword evidence="1" id="KW-0489">Methyltransferase</keyword>
<evidence type="ECO:0000313" key="1">
    <source>
        <dbReference type="EMBL" id="MBE4750177.1"/>
    </source>
</evidence>
<organism evidence="1 2">
    <name type="scientific">Corallococcus soli</name>
    <dbReference type="NCBI Taxonomy" id="2710757"/>
    <lineage>
        <taxon>Bacteria</taxon>
        <taxon>Pseudomonadati</taxon>
        <taxon>Myxococcota</taxon>
        <taxon>Myxococcia</taxon>
        <taxon>Myxococcales</taxon>
        <taxon>Cystobacterineae</taxon>
        <taxon>Myxococcaceae</taxon>
        <taxon>Corallococcus</taxon>
    </lineage>
</organism>
<dbReference type="Pfam" id="PF05401">
    <property type="entry name" value="NodS"/>
    <property type="match status" value="1"/>
</dbReference>
<dbReference type="EMBL" id="JAAIYO010000005">
    <property type="protein sequence ID" value="MBE4750177.1"/>
    <property type="molecule type" value="Genomic_DNA"/>
</dbReference>
<dbReference type="RefSeq" id="WP_193349649.1">
    <property type="nucleotide sequence ID" value="NZ_CBCSIP010000212.1"/>
</dbReference>
<dbReference type="CDD" id="cd02440">
    <property type="entry name" value="AdoMet_MTases"/>
    <property type="match status" value="1"/>
</dbReference>
<name>A0ABR9PQH5_9BACT</name>
<keyword evidence="1" id="KW-0808">Transferase</keyword>
<dbReference type="Gene3D" id="3.40.50.150">
    <property type="entry name" value="Vaccinia Virus protein VP39"/>
    <property type="match status" value="1"/>
</dbReference>
<protein>
    <submittedName>
        <fullName evidence="1">Methyltransferase domain-containing protein</fullName>
    </submittedName>
</protein>
<dbReference type="InterPro" id="IPR029063">
    <property type="entry name" value="SAM-dependent_MTases_sf"/>
</dbReference>
<gene>
    <name evidence="1" type="ORF">G4177_18595</name>
</gene>
<evidence type="ECO:0000313" key="2">
    <source>
        <dbReference type="Proteomes" id="UP001516472"/>
    </source>
</evidence>
<reference evidence="1 2" key="1">
    <citation type="submission" date="2020-02" db="EMBL/GenBank/DDBJ databases">
        <authorList>
            <person name="Babadi Z.K."/>
            <person name="Risdian C."/>
            <person name="Ebrahimipour G.H."/>
            <person name="Wink J."/>
        </authorList>
    </citation>
    <scope>NUCLEOTIDE SEQUENCE [LARGE SCALE GENOMIC DNA]</scope>
    <source>
        <strain evidence="1 2">ZKHCc1 1396</strain>
    </source>
</reference>
<dbReference type="InterPro" id="IPR008715">
    <property type="entry name" value="SAM-MeTfrase_NodS-like"/>
</dbReference>